<dbReference type="InterPro" id="IPR001509">
    <property type="entry name" value="Epimerase_deHydtase"/>
</dbReference>
<dbReference type="GO" id="GO:0005737">
    <property type="term" value="C:cytoplasm"/>
    <property type="evidence" value="ECO:0007669"/>
    <property type="project" value="TreeGrafter"/>
</dbReference>
<dbReference type="InterPro" id="IPR036291">
    <property type="entry name" value="NAD(P)-bd_dom_sf"/>
</dbReference>
<feature type="domain" description="NAD-dependent epimerase/dehydratase" evidence="1">
    <location>
        <begin position="4"/>
        <end position="231"/>
    </location>
</feature>
<organism evidence="2 3">
    <name type="scientific">Halobacterium bonnevillei</name>
    <dbReference type="NCBI Taxonomy" id="2692200"/>
    <lineage>
        <taxon>Archaea</taxon>
        <taxon>Methanobacteriati</taxon>
        <taxon>Methanobacteriota</taxon>
        <taxon>Stenosarchaea group</taxon>
        <taxon>Halobacteria</taxon>
        <taxon>Halobacteriales</taxon>
        <taxon>Halobacteriaceae</taxon>
        <taxon>Halobacterium</taxon>
    </lineage>
</organism>
<proteinExistence type="predicted"/>
<evidence type="ECO:0000259" key="1">
    <source>
        <dbReference type="Pfam" id="PF01370"/>
    </source>
</evidence>
<accession>A0A6B0SGK2</accession>
<dbReference type="GO" id="GO:0004029">
    <property type="term" value="F:aldehyde dehydrogenase (NAD+) activity"/>
    <property type="evidence" value="ECO:0007669"/>
    <property type="project" value="TreeGrafter"/>
</dbReference>
<comment type="caution">
    <text evidence="2">The sequence shown here is derived from an EMBL/GenBank/DDBJ whole genome shotgun (WGS) entry which is preliminary data.</text>
</comment>
<evidence type="ECO:0000313" key="2">
    <source>
        <dbReference type="EMBL" id="MXR20894.1"/>
    </source>
</evidence>
<dbReference type="SUPFAM" id="SSF51735">
    <property type="entry name" value="NAD(P)-binding Rossmann-fold domains"/>
    <property type="match status" value="1"/>
</dbReference>
<protein>
    <submittedName>
        <fullName evidence="2">NAD-dependent epimerase/dehydratase family protein</fullName>
    </submittedName>
</protein>
<dbReference type="PANTHER" id="PTHR48079">
    <property type="entry name" value="PROTEIN YEEZ"/>
    <property type="match status" value="1"/>
</dbReference>
<evidence type="ECO:0000313" key="3">
    <source>
        <dbReference type="Proteomes" id="UP000471521"/>
    </source>
</evidence>
<reference evidence="2 3" key="1">
    <citation type="submission" date="2019-12" db="EMBL/GenBank/DDBJ databases">
        <title>Isolation and characterization of three novel carbon monoxide-oxidizing members of Halobacteria from salione crusts and soils.</title>
        <authorList>
            <person name="Myers M.R."/>
            <person name="King G.M."/>
        </authorList>
    </citation>
    <scope>NUCLEOTIDE SEQUENCE [LARGE SCALE GENOMIC DNA]</scope>
    <source>
        <strain evidence="2 3">PCN9</strain>
    </source>
</reference>
<keyword evidence="3" id="KW-1185">Reference proteome</keyword>
<sequence length="347" mass="37733">MEYFVTGATGFIGTHLVERLVSDGHHVTALTRDRWNADHLPDAVTVAEGDITDKETMRDAMAGADGVFHLAAWFQIGPGPWNAEKARRINVDGTRNVLELLDELDVPKGVYVSTVGVYGNTGGEYVDESYRSPRSFPSVYQRTKWDAHYEVAEPMMDDGLPLVVASLGAIYGPGDKSYGGTPRTGFQGLLRGDLPMVPDDFVLPFDYVADTAAALAAAMQAGEPGEEYIVASEPRNITDVFEVAADITGVEMPRSVPGSAFRWLGRGVSILEPMVRPPEGFESEMLRFFGTGPVLVDNAKAQRELGIEHRPLEDGLREYLAWEVDQLGMDVDVDAPTDSEPAVGAEP</sequence>
<dbReference type="PANTHER" id="PTHR48079:SF6">
    <property type="entry name" value="NAD(P)-BINDING DOMAIN-CONTAINING PROTEIN-RELATED"/>
    <property type="match status" value="1"/>
</dbReference>
<gene>
    <name evidence="2" type="ORF">GRX66_09855</name>
</gene>
<dbReference type="Pfam" id="PF01370">
    <property type="entry name" value="Epimerase"/>
    <property type="match status" value="1"/>
</dbReference>
<dbReference type="Gene3D" id="3.40.50.720">
    <property type="entry name" value="NAD(P)-binding Rossmann-like Domain"/>
    <property type="match status" value="1"/>
</dbReference>
<name>A0A6B0SGK2_9EURY</name>
<dbReference type="AlphaFoldDB" id="A0A6B0SGK2"/>
<dbReference type="Proteomes" id="UP000471521">
    <property type="component" value="Unassembled WGS sequence"/>
</dbReference>
<dbReference type="EMBL" id="WUUU01000069">
    <property type="protein sequence ID" value="MXR20894.1"/>
    <property type="molecule type" value="Genomic_DNA"/>
</dbReference>
<dbReference type="InterPro" id="IPR051783">
    <property type="entry name" value="NAD(P)-dependent_oxidoreduct"/>
</dbReference>
<dbReference type="RefSeq" id="WP_159526408.1">
    <property type="nucleotide sequence ID" value="NZ_WUUU01000069.1"/>
</dbReference>
<dbReference type="OrthoDB" id="358920at2157"/>